<gene>
    <name evidence="2" type="ORF">TVAG_362540</name>
</gene>
<dbReference type="InterPro" id="IPR036388">
    <property type="entry name" value="WH-like_DNA-bd_sf"/>
</dbReference>
<reference evidence="2" key="1">
    <citation type="submission" date="2006-10" db="EMBL/GenBank/DDBJ databases">
        <authorList>
            <person name="Amadeo P."/>
            <person name="Zhao Q."/>
            <person name="Wortman J."/>
            <person name="Fraser-Liggett C."/>
            <person name="Carlton J."/>
        </authorList>
    </citation>
    <scope>NUCLEOTIDE SEQUENCE</scope>
    <source>
        <strain evidence="2">G3</strain>
    </source>
</reference>
<dbReference type="InParanoid" id="A2E632"/>
<accession>A2E632</accession>
<evidence type="ECO:0000313" key="2">
    <source>
        <dbReference type="EMBL" id="EAY11874.1"/>
    </source>
</evidence>
<sequence>MENMEDVDDVLQELIDSLNGTRQMNFPERLFLCLEFIDRHPDYFDQVGAIWSDDGNDFVVYSDKLCHILRIKRNSLNKNFNMYGFKKLLLLDPPRFAKNKFKRSLLIRRTSSQFQFSRSTDFSTIRKAASLTTRFTSIKKKIEVTDDQGPLIRSSWLNLIGPKKKVTRDELVERIITGIIEDQGSSHYDAWKATITSLIENEELGFTEYMNFVKKYGVLSAAIKFFQTIISYDGIIEPWYGSSIKTGWNWCVYQYFPCRLKVCKRNRETIIIDHKFNGEFAVITAESGLVTSFSLKELLFDILKLENIEIANFDVEAEENDVEDNHLPKLEWEHIQSSPEYTDFSLHL</sequence>
<reference evidence="2" key="2">
    <citation type="journal article" date="2007" name="Science">
        <title>Draft genome sequence of the sexually transmitted pathogen Trichomonas vaginalis.</title>
        <authorList>
            <person name="Carlton J.M."/>
            <person name="Hirt R.P."/>
            <person name="Silva J.C."/>
            <person name="Delcher A.L."/>
            <person name="Schatz M."/>
            <person name="Zhao Q."/>
            <person name="Wortman J.R."/>
            <person name="Bidwell S.L."/>
            <person name="Alsmark U.C.M."/>
            <person name="Besteiro S."/>
            <person name="Sicheritz-Ponten T."/>
            <person name="Noel C.J."/>
            <person name="Dacks J.B."/>
            <person name="Foster P.G."/>
            <person name="Simillion C."/>
            <person name="Van de Peer Y."/>
            <person name="Miranda-Saavedra D."/>
            <person name="Barton G.J."/>
            <person name="Westrop G.D."/>
            <person name="Mueller S."/>
            <person name="Dessi D."/>
            <person name="Fiori P.L."/>
            <person name="Ren Q."/>
            <person name="Paulsen I."/>
            <person name="Zhang H."/>
            <person name="Bastida-Corcuera F.D."/>
            <person name="Simoes-Barbosa A."/>
            <person name="Brown M.T."/>
            <person name="Hayes R.D."/>
            <person name="Mukherjee M."/>
            <person name="Okumura C.Y."/>
            <person name="Schneider R."/>
            <person name="Smith A.J."/>
            <person name="Vanacova S."/>
            <person name="Villalvazo M."/>
            <person name="Haas B.J."/>
            <person name="Pertea M."/>
            <person name="Feldblyum T.V."/>
            <person name="Utterback T.R."/>
            <person name="Shu C.L."/>
            <person name="Osoegawa K."/>
            <person name="de Jong P.J."/>
            <person name="Hrdy I."/>
            <person name="Horvathova L."/>
            <person name="Zubacova Z."/>
            <person name="Dolezal P."/>
            <person name="Malik S.B."/>
            <person name="Logsdon J.M. Jr."/>
            <person name="Henze K."/>
            <person name="Gupta A."/>
            <person name="Wang C.C."/>
            <person name="Dunne R.L."/>
            <person name="Upcroft J.A."/>
            <person name="Upcroft P."/>
            <person name="White O."/>
            <person name="Salzberg S.L."/>
            <person name="Tang P."/>
            <person name="Chiu C.-H."/>
            <person name="Lee Y.-S."/>
            <person name="Embley T.M."/>
            <person name="Coombs G.H."/>
            <person name="Mottram J.C."/>
            <person name="Tachezy J."/>
            <person name="Fraser-Liggett C.M."/>
            <person name="Johnson P.J."/>
        </authorList>
    </citation>
    <scope>NUCLEOTIDE SEQUENCE [LARGE SCALE GENOMIC DNA]</scope>
    <source>
        <strain evidence="2">G3</strain>
    </source>
</reference>
<dbReference type="KEGG" id="tva:4769814"/>
<dbReference type="SMR" id="A2E632"/>
<evidence type="ECO:0000313" key="3">
    <source>
        <dbReference type="Proteomes" id="UP000001542"/>
    </source>
</evidence>
<dbReference type="Proteomes" id="UP000001542">
    <property type="component" value="Unassembled WGS sequence"/>
</dbReference>
<dbReference type="Pfam" id="PF10416">
    <property type="entry name" value="IBD"/>
    <property type="match status" value="1"/>
</dbReference>
<keyword evidence="3" id="KW-1185">Reference proteome</keyword>
<feature type="domain" description="Initiator binding" evidence="1">
    <location>
        <begin position="11"/>
        <end position="88"/>
    </location>
</feature>
<dbReference type="VEuPathDB" id="TrichDB:TVAG_362540"/>
<dbReference type="AlphaFoldDB" id="A2E632"/>
<organism evidence="2 3">
    <name type="scientific">Trichomonas vaginalis (strain ATCC PRA-98 / G3)</name>
    <dbReference type="NCBI Taxonomy" id="412133"/>
    <lineage>
        <taxon>Eukaryota</taxon>
        <taxon>Metamonada</taxon>
        <taxon>Parabasalia</taxon>
        <taxon>Trichomonadida</taxon>
        <taxon>Trichomonadidae</taxon>
        <taxon>Trichomonas</taxon>
    </lineage>
</organism>
<dbReference type="EMBL" id="DS113311">
    <property type="protein sequence ID" value="EAY11874.1"/>
    <property type="molecule type" value="Genomic_DNA"/>
</dbReference>
<evidence type="ECO:0000259" key="1">
    <source>
        <dbReference type="Pfam" id="PF10416"/>
    </source>
</evidence>
<name>A2E632_TRIV3</name>
<protein>
    <recommendedName>
        <fullName evidence="1">Initiator binding domain-containing protein</fullName>
    </recommendedName>
</protein>
<proteinExistence type="predicted"/>
<dbReference type="VEuPathDB" id="TrichDB:TVAGG3_0366140"/>
<dbReference type="Gene3D" id="1.10.10.10">
    <property type="entry name" value="Winged helix-like DNA-binding domain superfamily/Winged helix DNA-binding domain"/>
    <property type="match status" value="1"/>
</dbReference>
<dbReference type="InterPro" id="IPR018845">
    <property type="entry name" value="Initiator-bd"/>
</dbReference>
<dbReference type="RefSeq" id="XP_001324097.1">
    <property type="nucleotide sequence ID" value="XM_001324062.1"/>
</dbReference>